<dbReference type="EMBL" id="SRZB01000029">
    <property type="protein sequence ID" value="TGX97554.1"/>
    <property type="molecule type" value="Genomic_DNA"/>
</dbReference>
<evidence type="ECO:0000313" key="2">
    <source>
        <dbReference type="Proteomes" id="UP000307720"/>
    </source>
</evidence>
<dbReference type="Proteomes" id="UP000307720">
    <property type="component" value="Unassembled WGS sequence"/>
</dbReference>
<accession>A0AC61QX80</accession>
<organism evidence="1 2">
    <name type="scientific">Hominisplanchenecus murintestinalis</name>
    <dbReference type="NCBI Taxonomy" id="2941517"/>
    <lineage>
        <taxon>Bacteria</taxon>
        <taxon>Bacillati</taxon>
        <taxon>Bacillota</taxon>
        <taxon>Clostridia</taxon>
        <taxon>Lachnospirales</taxon>
        <taxon>Lachnospiraceae</taxon>
        <taxon>Hominisplanchenecus</taxon>
    </lineage>
</organism>
<keyword evidence="2" id="KW-1185">Reference proteome</keyword>
<evidence type="ECO:0000313" key="1">
    <source>
        <dbReference type="EMBL" id="TGX97554.1"/>
    </source>
</evidence>
<protein>
    <submittedName>
        <fullName evidence="1">Uncharacterized protein</fullName>
    </submittedName>
</protein>
<reference evidence="1" key="1">
    <citation type="submission" date="2019-04" db="EMBL/GenBank/DDBJ databases">
        <title>Microbes associate with the intestines of laboratory mice.</title>
        <authorList>
            <person name="Navarre W."/>
            <person name="Wong E."/>
            <person name="Huang K."/>
            <person name="Tropini C."/>
            <person name="Ng K."/>
            <person name="Yu B."/>
        </authorList>
    </citation>
    <scope>NUCLEOTIDE SEQUENCE</scope>
    <source>
        <strain evidence="1">NM72_1-8</strain>
    </source>
</reference>
<name>A0AC61QX80_9FIRM</name>
<comment type="caution">
    <text evidence="1">The sequence shown here is derived from an EMBL/GenBank/DDBJ whole genome shotgun (WGS) entry which is preliminary data.</text>
</comment>
<sequence length="157" mass="18331">MGTWILIFLISGALFYYMYQRHKKLVDSGKVIDRESNFVEKAEDFIISQGVPDEVQKQIQTLPYAEMKVSMRTEGGGQSFLFTGSTWSARLYRKNDEAGKTIYSFQYLNWKTHNGGIMYEDYMNMLLTSIEKMFLSIDPDTQVKTRLLETKTSHKFF</sequence>
<gene>
    <name evidence="1" type="ORF">E5357_12005</name>
</gene>
<proteinExistence type="predicted"/>